<gene>
    <name evidence="2" type="ORF">M9Y10_019160</name>
</gene>
<evidence type="ECO:0000259" key="1">
    <source>
        <dbReference type="Pfam" id="PF03184"/>
    </source>
</evidence>
<accession>A0ABR2HIQ0</accession>
<proteinExistence type="predicted"/>
<dbReference type="Pfam" id="PF03184">
    <property type="entry name" value="DDE_1"/>
    <property type="match status" value="1"/>
</dbReference>
<dbReference type="InterPro" id="IPR004875">
    <property type="entry name" value="DDE_SF_endonuclease_dom"/>
</dbReference>
<sequence>MDGHSSRENPLALYLLQREKIHVLILPSHTSHILQMFDVALASPFKKKYTKYFERYFQESSKDTSIKTDVGKIRIAVVKAIISSWKETSSFSYTETAAKKTGTYPLNIDEVNNSIFVHELNETEK</sequence>
<name>A0ABR2HIQ0_9EUKA</name>
<dbReference type="EMBL" id="JAPFFF010000027">
    <property type="protein sequence ID" value="KAK8848104.1"/>
    <property type="molecule type" value="Genomic_DNA"/>
</dbReference>
<protein>
    <recommendedName>
        <fullName evidence="1">DDE-1 domain-containing protein</fullName>
    </recommendedName>
</protein>
<evidence type="ECO:0000313" key="2">
    <source>
        <dbReference type="EMBL" id="KAK8848104.1"/>
    </source>
</evidence>
<keyword evidence="3" id="KW-1185">Reference proteome</keyword>
<reference evidence="2 3" key="1">
    <citation type="submission" date="2024-04" db="EMBL/GenBank/DDBJ databases">
        <title>Tritrichomonas musculus Genome.</title>
        <authorList>
            <person name="Alves-Ferreira E."/>
            <person name="Grigg M."/>
            <person name="Lorenzi H."/>
            <person name="Galac M."/>
        </authorList>
    </citation>
    <scope>NUCLEOTIDE SEQUENCE [LARGE SCALE GENOMIC DNA]</scope>
    <source>
        <strain evidence="2 3">EAF2021</strain>
    </source>
</reference>
<evidence type="ECO:0000313" key="3">
    <source>
        <dbReference type="Proteomes" id="UP001470230"/>
    </source>
</evidence>
<feature type="domain" description="DDE-1" evidence="1">
    <location>
        <begin position="15"/>
        <end position="87"/>
    </location>
</feature>
<comment type="caution">
    <text evidence="2">The sequence shown here is derived from an EMBL/GenBank/DDBJ whole genome shotgun (WGS) entry which is preliminary data.</text>
</comment>
<dbReference type="Proteomes" id="UP001470230">
    <property type="component" value="Unassembled WGS sequence"/>
</dbReference>
<organism evidence="2 3">
    <name type="scientific">Tritrichomonas musculus</name>
    <dbReference type="NCBI Taxonomy" id="1915356"/>
    <lineage>
        <taxon>Eukaryota</taxon>
        <taxon>Metamonada</taxon>
        <taxon>Parabasalia</taxon>
        <taxon>Tritrichomonadida</taxon>
        <taxon>Tritrichomonadidae</taxon>
        <taxon>Tritrichomonas</taxon>
    </lineage>
</organism>